<protein>
    <submittedName>
        <fullName evidence="1">Uncharacterized protein</fullName>
    </submittedName>
</protein>
<reference evidence="1 2" key="1">
    <citation type="journal article" date="2018" name="Sci. Rep.">
        <title>Genomic signatures of local adaptation to the degree of environmental predictability in rotifers.</title>
        <authorList>
            <person name="Franch-Gras L."/>
            <person name="Hahn C."/>
            <person name="Garcia-Roger E.M."/>
            <person name="Carmona M.J."/>
            <person name="Serra M."/>
            <person name="Gomez A."/>
        </authorList>
    </citation>
    <scope>NUCLEOTIDE SEQUENCE [LARGE SCALE GENOMIC DNA]</scope>
    <source>
        <strain evidence="1">HYR1</strain>
    </source>
</reference>
<dbReference type="EMBL" id="REGN01007073">
    <property type="protein sequence ID" value="RNA07361.1"/>
    <property type="molecule type" value="Genomic_DNA"/>
</dbReference>
<accession>A0A3M7Q8Q9</accession>
<dbReference type="AlphaFoldDB" id="A0A3M7Q8Q9"/>
<dbReference type="Proteomes" id="UP000276133">
    <property type="component" value="Unassembled WGS sequence"/>
</dbReference>
<comment type="caution">
    <text evidence="1">The sequence shown here is derived from an EMBL/GenBank/DDBJ whole genome shotgun (WGS) entry which is preliminary data.</text>
</comment>
<keyword evidence="2" id="KW-1185">Reference proteome</keyword>
<organism evidence="1 2">
    <name type="scientific">Brachionus plicatilis</name>
    <name type="common">Marine rotifer</name>
    <name type="synonym">Brachionus muelleri</name>
    <dbReference type="NCBI Taxonomy" id="10195"/>
    <lineage>
        <taxon>Eukaryota</taxon>
        <taxon>Metazoa</taxon>
        <taxon>Spiralia</taxon>
        <taxon>Gnathifera</taxon>
        <taxon>Rotifera</taxon>
        <taxon>Eurotatoria</taxon>
        <taxon>Monogononta</taxon>
        <taxon>Pseudotrocha</taxon>
        <taxon>Ploima</taxon>
        <taxon>Brachionidae</taxon>
        <taxon>Brachionus</taxon>
    </lineage>
</organism>
<sequence length="75" mass="9167">MYFYSICFQNERLFKISDGLTVLDLLCLNKLTSLFTIENLARNFRWQKYRLDKSKGAFNVYWNSRKMKFFLSLNY</sequence>
<evidence type="ECO:0000313" key="2">
    <source>
        <dbReference type="Proteomes" id="UP000276133"/>
    </source>
</evidence>
<evidence type="ECO:0000313" key="1">
    <source>
        <dbReference type="EMBL" id="RNA07361.1"/>
    </source>
</evidence>
<name>A0A3M7Q8Q9_BRAPC</name>
<proteinExistence type="predicted"/>
<gene>
    <name evidence="1" type="ORF">BpHYR1_021370</name>
</gene>